<dbReference type="AlphaFoldDB" id="F4R326"/>
<accession>F4R326</accession>
<protein>
    <submittedName>
        <fullName evidence="1">Uncharacterized protein</fullName>
    </submittedName>
</protein>
<dbReference type="InParanoid" id="F4R326"/>
<gene>
    <name evidence="1" type="ORF">MELLADRAFT_86698</name>
</gene>
<dbReference type="Proteomes" id="UP000001072">
    <property type="component" value="Unassembled WGS sequence"/>
</dbReference>
<dbReference type="EMBL" id="GL883090">
    <property type="protein sequence ID" value="EGG13242.1"/>
    <property type="molecule type" value="Genomic_DNA"/>
</dbReference>
<organism evidence="2">
    <name type="scientific">Melampsora larici-populina (strain 98AG31 / pathotype 3-4-7)</name>
    <name type="common">Poplar leaf rust fungus</name>
    <dbReference type="NCBI Taxonomy" id="747676"/>
    <lineage>
        <taxon>Eukaryota</taxon>
        <taxon>Fungi</taxon>
        <taxon>Dikarya</taxon>
        <taxon>Basidiomycota</taxon>
        <taxon>Pucciniomycotina</taxon>
        <taxon>Pucciniomycetes</taxon>
        <taxon>Pucciniales</taxon>
        <taxon>Melampsoraceae</taxon>
        <taxon>Melampsora</taxon>
    </lineage>
</organism>
<dbReference type="HOGENOM" id="CLU_092867_0_0_1"/>
<dbReference type="VEuPathDB" id="FungiDB:MELLADRAFT_86698"/>
<sequence length="262" mass="29819">MVAEEIFYGANAYIRAPYDRWLVALHEPLHIFCRSKVSLTLSTSSSLTFAAMDRDFILRRLPMRWSSICWVGDKFDGPPYAHVAQRYFETNTVLKHENFESFRFLLAEGISETVLKSRHAYRIEGPVIMTAARSDTVLLVNPNNTIFIDDAEVRVKSLANKISVTSVGRIIDSARRVTPAGVFDGVTITTIHRDWDPTTLTWIEFRIIYECNLEVTWLNRHALKRDNVVQFVGNVIHGDAHEAQWVVNSTLTRAAGKTMCSI</sequence>
<dbReference type="KEGG" id="mlr:MELLADRAFT_86698"/>
<reference evidence="2" key="1">
    <citation type="journal article" date="2011" name="Proc. Natl. Acad. Sci. U.S.A.">
        <title>Obligate biotrophy features unraveled by the genomic analysis of rust fungi.</title>
        <authorList>
            <person name="Duplessis S."/>
            <person name="Cuomo C.A."/>
            <person name="Lin Y.-C."/>
            <person name="Aerts A."/>
            <person name="Tisserant E."/>
            <person name="Veneault-Fourrey C."/>
            <person name="Joly D.L."/>
            <person name="Hacquard S."/>
            <person name="Amselem J."/>
            <person name="Cantarel B.L."/>
            <person name="Chiu R."/>
            <person name="Coutinho P.M."/>
            <person name="Feau N."/>
            <person name="Field M."/>
            <person name="Frey P."/>
            <person name="Gelhaye E."/>
            <person name="Goldberg J."/>
            <person name="Grabherr M.G."/>
            <person name="Kodira C.D."/>
            <person name="Kohler A."/>
            <person name="Kuees U."/>
            <person name="Lindquist E.A."/>
            <person name="Lucas S.M."/>
            <person name="Mago R."/>
            <person name="Mauceli E."/>
            <person name="Morin E."/>
            <person name="Murat C."/>
            <person name="Pangilinan J.L."/>
            <person name="Park R."/>
            <person name="Pearson M."/>
            <person name="Quesneville H."/>
            <person name="Rouhier N."/>
            <person name="Sakthikumar S."/>
            <person name="Salamov A.A."/>
            <person name="Schmutz J."/>
            <person name="Selles B."/>
            <person name="Shapiro H."/>
            <person name="Tanguay P."/>
            <person name="Tuskan G.A."/>
            <person name="Henrissat B."/>
            <person name="Van de Peer Y."/>
            <person name="Rouze P."/>
            <person name="Ellis J.G."/>
            <person name="Dodds P.N."/>
            <person name="Schein J.E."/>
            <person name="Zhong S."/>
            <person name="Hamelin R.C."/>
            <person name="Grigoriev I.V."/>
            <person name="Szabo L.J."/>
            <person name="Martin F."/>
        </authorList>
    </citation>
    <scope>NUCLEOTIDE SEQUENCE [LARGE SCALE GENOMIC DNA]</scope>
    <source>
        <strain evidence="2">98AG31 / pathotype 3-4-7</strain>
    </source>
</reference>
<name>F4R326_MELLP</name>
<dbReference type="OrthoDB" id="10655027at2759"/>
<evidence type="ECO:0000313" key="1">
    <source>
        <dbReference type="EMBL" id="EGG13242.1"/>
    </source>
</evidence>
<proteinExistence type="predicted"/>
<dbReference type="GeneID" id="18934268"/>
<keyword evidence="2" id="KW-1185">Reference proteome</keyword>
<dbReference type="RefSeq" id="XP_007404180.1">
    <property type="nucleotide sequence ID" value="XM_007404118.1"/>
</dbReference>
<evidence type="ECO:0000313" key="2">
    <source>
        <dbReference type="Proteomes" id="UP000001072"/>
    </source>
</evidence>